<evidence type="ECO:0000259" key="5">
    <source>
        <dbReference type="Pfam" id="PF04542"/>
    </source>
</evidence>
<dbReference type="EMBL" id="CP096040">
    <property type="protein sequence ID" value="USQ97934.1"/>
    <property type="molecule type" value="Genomic_DNA"/>
</dbReference>
<evidence type="ECO:0000313" key="7">
    <source>
        <dbReference type="EMBL" id="USQ97934.1"/>
    </source>
</evidence>
<reference evidence="7 8" key="1">
    <citation type="submission" date="2022-04" db="EMBL/GenBank/DDBJ databases">
        <title>Genome sequence of soybean root-associated Caulobacter segnis RL271.</title>
        <authorList>
            <person name="Longley R."/>
            <person name="Bonito G."/>
            <person name="Trigodet F."/>
            <person name="Crosson S."/>
            <person name="Fiebig A."/>
        </authorList>
    </citation>
    <scope>NUCLEOTIDE SEQUENCE [LARGE SCALE GENOMIC DNA]</scope>
    <source>
        <strain evidence="7 8">RL271</strain>
    </source>
</reference>
<dbReference type="Pfam" id="PF08281">
    <property type="entry name" value="Sigma70_r4_2"/>
    <property type="match status" value="1"/>
</dbReference>
<dbReference type="Gene3D" id="1.10.1740.10">
    <property type="match status" value="1"/>
</dbReference>
<dbReference type="InterPro" id="IPR013249">
    <property type="entry name" value="RNA_pol_sigma70_r4_t2"/>
</dbReference>
<evidence type="ECO:0000256" key="2">
    <source>
        <dbReference type="ARBA" id="ARBA00023015"/>
    </source>
</evidence>
<gene>
    <name evidence="7" type="ORF">MZV50_10505</name>
</gene>
<dbReference type="Gene3D" id="1.10.10.10">
    <property type="entry name" value="Winged helix-like DNA-binding domain superfamily/Winged helix DNA-binding domain"/>
    <property type="match status" value="1"/>
</dbReference>
<evidence type="ECO:0000313" key="8">
    <source>
        <dbReference type="Proteomes" id="UP001057520"/>
    </source>
</evidence>
<evidence type="ECO:0000256" key="3">
    <source>
        <dbReference type="ARBA" id="ARBA00023082"/>
    </source>
</evidence>
<keyword evidence="3" id="KW-0731">Sigma factor</keyword>
<dbReference type="Proteomes" id="UP001057520">
    <property type="component" value="Chromosome"/>
</dbReference>
<dbReference type="PANTHER" id="PTHR43133">
    <property type="entry name" value="RNA POLYMERASE ECF-TYPE SIGMA FACTO"/>
    <property type="match status" value="1"/>
</dbReference>
<evidence type="ECO:0000256" key="4">
    <source>
        <dbReference type="ARBA" id="ARBA00023163"/>
    </source>
</evidence>
<keyword evidence="8" id="KW-1185">Reference proteome</keyword>
<evidence type="ECO:0000256" key="1">
    <source>
        <dbReference type="ARBA" id="ARBA00010641"/>
    </source>
</evidence>
<feature type="domain" description="RNA polymerase sigma factor 70 region 4 type 2" evidence="6">
    <location>
        <begin position="114"/>
        <end position="165"/>
    </location>
</feature>
<dbReference type="SUPFAM" id="SSF88659">
    <property type="entry name" value="Sigma3 and sigma4 domains of RNA polymerase sigma factors"/>
    <property type="match status" value="1"/>
</dbReference>
<keyword evidence="2" id="KW-0805">Transcription regulation</keyword>
<accession>A0ABY5A0H3</accession>
<sequence>MRKAVGQQKPHDLRGLDRRYRPALMAFFMRRAASHGDAEDMTQELFAKLARVEDPGMANADAYIFQMAANLLRDRQRRERVRANYRATLAAGDPVDLEPLDPARILQAREDLGEVSRILRELPERTRAIFLLYRLEGMKQAELATLYGMTTSGVQKHILKAMGHLTRRLRASP</sequence>
<protein>
    <submittedName>
        <fullName evidence="7">Sigma-70 family RNA polymerase sigma factor</fullName>
    </submittedName>
</protein>
<dbReference type="InterPro" id="IPR014284">
    <property type="entry name" value="RNA_pol_sigma-70_dom"/>
</dbReference>
<dbReference type="InterPro" id="IPR036388">
    <property type="entry name" value="WH-like_DNA-bd_sf"/>
</dbReference>
<evidence type="ECO:0000259" key="6">
    <source>
        <dbReference type="Pfam" id="PF08281"/>
    </source>
</evidence>
<keyword evidence="4" id="KW-0804">Transcription</keyword>
<dbReference type="Pfam" id="PF04542">
    <property type="entry name" value="Sigma70_r2"/>
    <property type="match status" value="1"/>
</dbReference>
<dbReference type="InterPro" id="IPR013325">
    <property type="entry name" value="RNA_pol_sigma_r2"/>
</dbReference>
<proteinExistence type="inferred from homology"/>
<dbReference type="InterPro" id="IPR013324">
    <property type="entry name" value="RNA_pol_sigma_r3/r4-like"/>
</dbReference>
<dbReference type="NCBIfam" id="TIGR02937">
    <property type="entry name" value="sigma70-ECF"/>
    <property type="match status" value="1"/>
</dbReference>
<dbReference type="PANTHER" id="PTHR43133:SF63">
    <property type="entry name" value="RNA POLYMERASE SIGMA FACTOR FECI-RELATED"/>
    <property type="match status" value="1"/>
</dbReference>
<feature type="domain" description="RNA polymerase sigma-70 region 2" evidence="5">
    <location>
        <begin position="18"/>
        <end position="80"/>
    </location>
</feature>
<dbReference type="InterPro" id="IPR039425">
    <property type="entry name" value="RNA_pol_sigma-70-like"/>
</dbReference>
<name>A0ABY5A0H3_9CAUL</name>
<comment type="similarity">
    <text evidence="1">Belongs to the sigma-70 factor family. ECF subfamily.</text>
</comment>
<dbReference type="InterPro" id="IPR007627">
    <property type="entry name" value="RNA_pol_sigma70_r2"/>
</dbReference>
<organism evidence="7 8">
    <name type="scientific">Caulobacter segnis</name>
    <dbReference type="NCBI Taxonomy" id="88688"/>
    <lineage>
        <taxon>Bacteria</taxon>
        <taxon>Pseudomonadati</taxon>
        <taxon>Pseudomonadota</taxon>
        <taxon>Alphaproteobacteria</taxon>
        <taxon>Caulobacterales</taxon>
        <taxon>Caulobacteraceae</taxon>
        <taxon>Caulobacter</taxon>
    </lineage>
</organism>
<dbReference type="SUPFAM" id="SSF88946">
    <property type="entry name" value="Sigma2 domain of RNA polymerase sigma factors"/>
    <property type="match status" value="1"/>
</dbReference>